<dbReference type="InterPro" id="IPR027417">
    <property type="entry name" value="P-loop_NTPase"/>
</dbReference>
<dbReference type="GO" id="GO:0005524">
    <property type="term" value="F:ATP binding"/>
    <property type="evidence" value="ECO:0007669"/>
    <property type="project" value="UniProtKB-KW"/>
</dbReference>
<evidence type="ECO:0000313" key="12">
    <source>
        <dbReference type="Proteomes" id="UP000249808"/>
    </source>
</evidence>
<evidence type="ECO:0000256" key="1">
    <source>
        <dbReference type="ARBA" id="ARBA00004651"/>
    </source>
</evidence>
<evidence type="ECO:0000256" key="2">
    <source>
        <dbReference type="ARBA" id="ARBA00022692"/>
    </source>
</evidence>
<dbReference type="InterPro" id="IPR003439">
    <property type="entry name" value="ABC_transporter-like_ATP-bd"/>
</dbReference>
<keyword evidence="2 8" id="KW-0812">Transmembrane</keyword>
<dbReference type="PROSITE" id="PS50929">
    <property type="entry name" value="ABC_TM1F"/>
    <property type="match status" value="1"/>
</dbReference>
<evidence type="ECO:0000256" key="6">
    <source>
        <dbReference type="ARBA" id="ARBA00023136"/>
    </source>
</evidence>
<comment type="subcellular location">
    <subcellularLocation>
        <location evidence="1">Cell membrane</location>
        <topology evidence="1">Multi-pass membrane protein</topology>
    </subcellularLocation>
</comment>
<dbReference type="EMBL" id="PZJH01000001">
    <property type="protein sequence ID" value="RAK46069.1"/>
    <property type="molecule type" value="Genomic_DNA"/>
</dbReference>
<comment type="caution">
    <text evidence="11">The sequence shown here is derived from an EMBL/GenBank/DDBJ whole genome shotgun (WGS) entry which is preliminary data.</text>
</comment>
<feature type="domain" description="ABC transmembrane type-1" evidence="10">
    <location>
        <begin position="23"/>
        <end position="295"/>
    </location>
</feature>
<feature type="transmembrane region" description="Helical" evidence="8">
    <location>
        <begin position="21"/>
        <end position="41"/>
    </location>
</feature>
<dbReference type="Pfam" id="PF00664">
    <property type="entry name" value="ABC_membrane"/>
    <property type="match status" value="1"/>
</dbReference>
<dbReference type="Proteomes" id="UP000249808">
    <property type="component" value="Unassembled WGS sequence"/>
</dbReference>
<evidence type="ECO:0000259" key="10">
    <source>
        <dbReference type="PROSITE" id="PS50929"/>
    </source>
</evidence>
<dbReference type="PANTHER" id="PTHR24221">
    <property type="entry name" value="ATP-BINDING CASSETTE SUB-FAMILY B"/>
    <property type="match status" value="1"/>
</dbReference>
<dbReference type="SUPFAM" id="SSF52540">
    <property type="entry name" value="P-loop containing nucleoside triphosphate hydrolases"/>
    <property type="match status" value="1"/>
</dbReference>
<evidence type="ECO:0000256" key="8">
    <source>
        <dbReference type="SAM" id="Phobius"/>
    </source>
</evidence>
<dbReference type="InterPro" id="IPR017871">
    <property type="entry name" value="ABC_transporter-like_CS"/>
</dbReference>
<dbReference type="InterPro" id="IPR011527">
    <property type="entry name" value="ABC1_TM_dom"/>
</dbReference>
<name>A0A327ZV25_9STAP</name>
<dbReference type="SUPFAM" id="SSF90123">
    <property type="entry name" value="ABC transporter transmembrane region"/>
    <property type="match status" value="1"/>
</dbReference>
<evidence type="ECO:0000256" key="4">
    <source>
        <dbReference type="ARBA" id="ARBA00022840"/>
    </source>
</evidence>
<keyword evidence="5 8" id="KW-1133">Transmembrane helix</keyword>
<dbReference type="GO" id="GO:0005886">
    <property type="term" value="C:plasma membrane"/>
    <property type="evidence" value="ECO:0007669"/>
    <property type="project" value="UniProtKB-SubCell"/>
</dbReference>
<dbReference type="InterPro" id="IPR039421">
    <property type="entry name" value="Type_1_exporter"/>
</dbReference>
<organism evidence="11 12">
    <name type="scientific">Macrococcus epidermidis</name>
    <dbReference type="NCBI Taxonomy" id="1902580"/>
    <lineage>
        <taxon>Bacteria</taxon>
        <taxon>Bacillati</taxon>
        <taxon>Bacillota</taxon>
        <taxon>Bacilli</taxon>
        <taxon>Bacillales</taxon>
        <taxon>Staphylococcaceae</taxon>
        <taxon>Macrococcus</taxon>
    </lineage>
</organism>
<dbReference type="InterPro" id="IPR036640">
    <property type="entry name" value="ABC1_TM_sf"/>
</dbReference>
<dbReference type="Gene3D" id="1.20.1560.10">
    <property type="entry name" value="ABC transporter type 1, transmembrane domain"/>
    <property type="match status" value="1"/>
</dbReference>
<dbReference type="GO" id="GO:0016887">
    <property type="term" value="F:ATP hydrolysis activity"/>
    <property type="evidence" value="ECO:0007669"/>
    <property type="project" value="InterPro"/>
</dbReference>
<feature type="transmembrane region" description="Helical" evidence="8">
    <location>
        <begin position="130"/>
        <end position="146"/>
    </location>
</feature>
<accession>A0A327ZV25</accession>
<evidence type="ECO:0000259" key="9">
    <source>
        <dbReference type="PROSITE" id="PS50893"/>
    </source>
</evidence>
<comment type="function">
    <text evidence="7">May be involved in multidrug export. Transmembrane domains (TMD) form a pore in the cell membrane and the ATP-binding domain (NBD) is responsible for energy generation.</text>
</comment>
<protein>
    <submittedName>
        <fullName evidence="11">Cysteine ABC transporter ATP-binding protein</fullName>
    </submittedName>
</protein>
<sequence length="535" mass="60712">MHSRRDYVKFLTQLTKPFIGIHILLFILSIMLSVIIITQSLEIGKVIDFILTNHQYQISQTLVVILLILVSRAVIQSLIKYSGHLLSHKIKNKLRNRILFKNNDAGELMNFSQQGVEGVHPFFADYLPQVYKSMLIPLMIILFLFNFHYQTALIMCITAPFIPIFYVIIGINTAKKATDQMLSLNHFSNYFLNVMKGIMTIKLFKYDDKAMGKIEDYSVQYKDNTMKILKTAFLSTLMLEFVSMLSIGIIALEIGLSLIVFKTVSFYVAVVVLMLAPEFYNALKDLGLAFHTGKQSSGYGDLIESSLDEQVQTTNISYHQKNTIAFNNMKVRYPDSDYLLSIDTEIPMHHYVIAGPSGAGKSTLAKVIAQLQYATGEMKLPEYLKDNIVYLSQDPIILNTSIMNNITMFQHIDENIVYQYAEQLKLHDLFKNMPEGYDTIIGQGARQLSGGEARRLMLLRVFVQPKALVIFDEPTAMLDIDSEHIINEAINKLKDISTVFVIAHNKNTIESASHVVRVKNGQVSIHDKVKVSEVI</sequence>
<dbReference type="PANTHER" id="PTHR24221:SF590">
    <property type="entry name" value="COMPONENT LINKED WITH THE ASSEMBLY OF CYTOCHROME' TRANSPORT TRANSMEMBRANE ATP-BINDING PROTEIN ABC TRANSPORTER CYDD-RELATED"/>
    <property type="match status" value="1"/>
</dbReference>
<feature type="transmembrane region" description="Helical" evidence="8">
    <location>
        <begin position="232"/>
        <end position="252"/>
    </location>
</feature>
<dbReference type="InterPro" id="IPR003593">
    <property type="entry name" value="AAA+_ATPase"/>
</dbReference>
<proteinExistence type="predicted"/>
<keyword evidence="4 11" id="KW-0067">ATP-binding</keyword>
<feature type="transmembrane region" description="Helical" evidence="8">
    <location>
        <begin position="258"/>
        <end position="276"/>
    </location>
</feature>
<dbReference type="Gene3D" id="3.40.50.300">
    <property type="entry name" value="P-loop containing nucleotide triphosphate hydrolases"/>
    <property type="match status" value="1"/>
</dbReference>
<feature type="domain" description="ABC transporter" evidence="9">
    <location>
        <begin position="311"/>
        <end position="534"/>
    </location>
</feature>
<evidence type="ECO:0000256" key="3">
    <source>
        <dbReference type="ARBA" id="ARBA00022741"/>
    </source>
</evidence>
<dbReference type="SMART" id="SM00382">
    <property type="entry name" value="AAA"/>
    <property type="match status" value="1"/>
</dbReference>
<dbReference type="PROSITE" id="PS00211">
    <property type="entry name" value="ABC_TRANSPORTER_1"/>
    <property type="match status" value="1"/>
</dbReference>
<evidence type="ECO:0000256" key="7">
    <source>
        <dbReference type="ARBA" id="ARBA00025074"/>
    </source>
</evidence>
<dbReference type="Pfam" id="PF00005">
    <property type="entry name" value="ABC_tran"/>
    <property type="match status" value="1"/>
</dbReference>
<keyword evidence="3" id="KW-0547">Nucleotide-binding</keyword>
<dbReference type="PROSITE" id="PS50893">
    <property type="entry name" value="ABC_TRANSPORTER_2"/>
    <property type="match status" value="1"/>
</dbReference>
<keyword evidence="12" id="KW-1185">Reference proteome</keyword>
<dbReference type="GO" id="GO:0140359">
    <property type="term" value="F:ABC-type transporter activity"/>
    <property type="evidence" value="ECO:0007669"/>
    <property type="project" value="InterPro"/>
</dbReference>
<evidence type="ECO:0000313" key="11">
    <source>
        <dbReference type="EMBL" id="RAK46069.1"/>
    </source>
</evidence>
<reference evidence="11 12" key="1">
    <citation type="journal article" date="2018" name="Front. Microbiol.">
        <title>Description and Comparative Genomics of Macrococcus caseolyticus subsp. hominis subsp. nov., Macrococcus goetzii sp. nov., Macrococcus epidermidis sp. nov., and Macrococcus bohemicus sp. nov., Novel Macrococci From Human Clinical Material With Virulence Potential and Suspected Uptake of Foreign DNA by Natural Transformation.</title>
        <authorList>
            <person name="Maslanova I."/>
            <person name="Wertheimer Z."/>
            <person name="Sedlacek I."/>
            <person name="Svec P."/>
            <person name="Indrakova A."/>
            <person name="Kovarovic V."/>
            <person name="Schumann P."/>
            <person name="Sproer C."/>
            <person name="Kralova S."/>
            <person name="Sedo O."/>
            <person name="Kristofova L."/>
            <person name="Vrbovska V."/>
            <person name="Fuzik T."/>
            <person name="Petras P."/>
            <person name="Zdrahal Z."/>
            <person name="Ruzickova V."/>
            <person name="Doskar J."/>
            <person name="Pantucek R."/>
        </authorList>
    </citation>
    <scope>NUCLEOTIDE SEQUENCE [LARGE SCALE GENOMIC DNA]</scope>
    <source>
        <strain evidence="11 12">01/688</strain>
    </source>
</reference>
<feature type="transmembrane region" description="Helical" evidence="8">
    <location>
        <begin position="152"/>
        <end position="171"/>
    </location>
</feature>
<keyword evidence="6 8" id="KW-0472">Membrane</keyword>
<gene>
    <name evidence="11" type="ORF">BHU61_01080</name>
</gene>
<dbReference type="CDD" id="cd18584">
    <property type="entry name" value="ABC_6TM_AarD_CydD"/>
    <property type="match status" value="1"/>
</dbReference>
<evidence type="ECO:0000256" key="5">
    <source>
        <dbReference type="ARBA" id="ARBA00022989"/>
    </source>
</evidence>
<feature type="transmembrane region" description="Helical" evidence="8">
    <location>
        <begin position="61"/>
        <end position="79"/>
    </location>
</feature>
<dbReference type="AlphaFoldDB" id="A0A327ZV25"/>